<dbReference type="GO" id="GO:0004197">
    <property type="term" value="F:cysteine-type endopeptidase activity"/>
    <property type="evidence" value="ECO:0007669"/>
    <property type="project" value="InterPro"/>
</dbReference>
<evidence type="ECO:0000256" key="2">
    <source>
        <dbReference type="ARBA" id="ARBA00012489"/>
    </source>
</evidence>
<sequence>MKSLREATLKLNKLMQNITQETVKEAHNIINKTYSLASSNLPIYTYEKCMLKLLSKEWNTDLFLLLKKHVENIKEINEESANIYIPYCILKYKQYREKDERYEEFIEKCDAKYKEKIIVCYKKQTKCLCKKNKSINREENSMKYGKLNDQFITGTEENSDLKTNNMESSSINQSDASSTIQTNASSTTNSFNTSVPITSSTINQSDASSTIQTNASSTANQFNTSVPIISSTINQTNTLSTIQTNTSVPITSSFLNSEKFKNDLFCNTKEICNFKKSHLFVPESKFYSYYNKGIICNYKKDLFSKMIHKFLDRKYSECKDLIRILVKKEYDKLHLYNILIFCYIQMGMFQEGIYYLDKCIEMSKEKVKWYFINYKLAFERMGNLQGPNSYLKEIEIYDCISQIDGNIKQVEGDIKQIKGDIKQIKDLMSRLDITNTKLEHNIKFENSLEFYREIRNIENNINNKQANTHEQKNLIEKQGESNAHEQSDVKNIHEQINLKDTHEVYSLYISNDILYISKIKSGSYEVYNTNINFTEISREYNWILLKNKDILKNETNKEIWWKERILLDKKMKILLNKIKAPDLEIKGQIFLILDEKLEEFPIEHTLLFEKASCYRLLSIEYLQDLTSISQIDLSSSIFLLDPKLSNTFDRITEHFKDIKKEIIEDDNKMKGDFICYFGHGNGLKYIDENIKSSVLFLFGCSSVRFLCINNFKKNGTIKKYIKNNRNVLGCLYEVTDKDLDMFSINLLSKNGDVSELIKECKDKMRLKYLNGCSLIVYGKPLHLQAKRA</sequence>
<gene>
    <name evidence="7" type="ORF">VNE69_03345</name>
</gene>
<feature type="domain" description="Peptidase C50" evidence="6">
    <location>
        <begin position="616"/>
        <end position="711"/>
    </location>
</feature>
<reference evidence="7" key="1">
    <citation type="journal article" date="2024" name="BMC Genomics">
        <title>Functional annotation of a divergent genome using sequence and structure-based similarity.</title>
        <authorList>
            <person name="Svedberg D."/>
            <person name="Winiger R.R."/>
            <person name="Berg A."/>
            <person name="Sharma H."/>
            <person name="Tellgren-Roth C."/>
            <person name="Debrunner-Vossbrinck B.A."/>
            <person name="Vossbrinck C.R."/>
            <person name="Barandun J."/>
        </authorList>
    </citation>
    <scope>NUCLEOTIDE SEQUENCE</scope>
    <source>
        <strain evidence="7">Illinois isolate</strain>
    </source>
</reference>
<dbReference type="PROSITE" id="PS51700">
    <property type="entry name" value="SEPARIN"/>
    <property type="match status" value="1"/>
</dbReference>
<organism evidence="7 8">
    <name type="scientific">Vairimorpha necatrix</name>
    <dbReference type="NCBI Taxonomy" id="6039"/>
    <lineage>
        <taxon>Eukaryota</taxon>
        <taxon>Fungi</taxon>
        <taxon>Fungi incertae sedis</taxon>
        <taxon>Microsporidia</taxon>
        <taxon>Nosematidae</taxon>
        <taxon>Vairimorpha</taxon>
    </lineage>
</organism>
<dbReference type="KEGG" id="vnx:VNE69_03345"/>
<comment type="catalytic activity">
    <reaction evidence="1">
        <text>All bonds known to be hydrolyzed by this endopeptidase have arginine in P1 and an acidic residue in P4. P6 is often occupied by an acidic residue or by a hydroxy-amino-acid residue, the phosphorylation of which enhances cleavage.</text>
        <dbReference type="EC" id="3.4.22.49"/>
    </reaction>
</comment>
<dbReference type="GO" id="GO:0051307">
    <property type="term" value="P:meiotic chromosome separation"/>
    <property type="evidence" value="ECO:0007669"/>
    <property type="project" value="TreeGrafter"/>
</dbReference>
<dbReference type="Pfam" id="PF03568">
    <property type="entry name" value="Separin_C"/>
    <property type="match status" value="1"/>
</dbReference>
<evidence type="ECO:0000256" key="4">
    <source>
        <dbReference type="ARBA" id="ARBA00022829"/>
    </source>
</evidence>
<dbReference type="InterPro" id="IPR005314">
    <property type="entry name" value="Peptidase_C50"/>
</dbReference>
<dbReference type="GeneID" id="90540941"/>
<dbReference type="AlphaFoldDB" id="A0AAX4JAX9"/>
<dbReference type="InterPro" id="IPR011990">
    <property type="entry name" value="TPR-like_helical_dom_sf"/>
</dbReference>
<keyword evidence="8" id="KW-1185">Reference proteome</keyword>
<proteinExistence type="predicted"/>
<evidence type="ECO:0000259" key="6">
    <source>
        <dbReference type="PROSITE" id="PS51700"/>
    </source>
</evidence>
<evidence type="ECO:0000313" key="7">
    <source>
        <dbReference type="EMBL" id="WUR03135.1"/>
    </source>
</evidence>
<accession>A0AAX4JAX9</accession>
<dbReference type="GO" id="GO:0006508">
    <property type="term" value="P:proteolysis"/>
    <property type="evidence" value="ECO:0007669"/>
    <property type="project" value="InterPro"/>
</dbReference>
<dbReference type="EC" id="3.4.22.49" evidence="2"/>
<keyword evidence="3" id="KW-0378">Hydrolase</keyword>
<dbReference type="PANTHER" id="PTHR12792:SF0">
    <property type="entry name" value="SEPARIN"/>
    <property type="match status" value="1"/>
</dbReference>
<dbReference type="GO" id="GO:0072686">
    <property type="term" value="C:mitotic spindle"/>
    <property type="evidence" value="ECO:0007669"/>
    <property type="project" value="TreeGrafter"/>
</dbReference>
<feature type="region of interest" description="Disordered" evidence="5">
    <location>
        <begin position="159"/>
        <end position="187"/>
    </location>
</feature>
<dbReference type="GO" id="GO:0005634">
    <property type="term" value="C:nucleus"/>
    <property type="evidence" value="ECO:0007669"/>
    <property type="project" value="InterPro"/>
</dbReference>
<dbReference type="GO" id="GO:0005737">
    <property type="term" value="C:cytoplasm"/>
    <property type="evidence" value="ECO:0007669"/>
    <property type="project" value="TreeGrafter"/>
</dbReference>
<dbReference type="EMBL" id="CP142728">
    <property type="protein sequence ID" value="WUR03135.1"/>
    <property type="molecule type" value="Genomic_DNA"/>
</dbReference>
<keyword evidence="4" id="KW-0159">Chromosome partition</keyword>
<dbReference type="InterPro" id="IPR030397">
    <property type="entry name" value="SEPARIN_core_dom"/>
</dbReference>
<evidence type="ECO:0000256" key="3">
    <source>
        <dbReference type="ARBA" id="ARBA00022801"/>
    </source>
</evidence>
<dbReference type="RefSeq" id="XP_065329280.1">
    <property type="nucleotide sequence ID" value="XM_065473208.1"/>
</dbReference>
<protein>
    <recommendedName>
        <fullName evidence="2">separase</fullName>
        <ecNumber evidence="2">3.4.22.49</ecNumber>
    </recommendedName>
</protein>
<evidence type="ECO:0000256" key="5">
    <source>
        <dbReference type="SAM" id="MobiDB-lite"/>
    </source>
</evidence>
<dbReference type="PANTHER" id="PTHR12792">
    <property type="entry name" value="EXTRA SPINDLE POLES 1-RELATED"/>
    <property type="match status" value="1"/>
</dbReference>
<name>A0AAX4JAX9_9MICR</name>
<evidence type="ECO:0000256" key="1">
    <source>
        <dbReference type="ARBA" id="ARBA00000451"/>
    </source>
</evidence>
<dbReference type="SUPFAM" id="SSF48452">
    <property type="entry name" value="TPR-like"/>
    <property type="match status" value="1"/>
</dbReference>
<dbReference type="Proteomes" id="UP001334084">
    <property type="component" value="Chromosome 3"/>
</dbReference>
<feature type="compositionally biased region" description="Polar residues" evidence="5">
    <location>
        <begin position="159"/>
        <end position="181"/>
    </location>
</feature>
<evidence type="ECO:0000313" key="8">
    <source>
        <dbReference type="Proteomes" id="UP001334084"/>
    </source>
</evidence>
<dbReference type="Gene3D" id="1.25.40.10">
    <property type="entry name" value="Tetratricopeptide repeat domain"/>
    <property type="match status" value="1"/>
</dbReference>